<protein>
    <submittedName>
        <fullName evidence="2">Uncharacterized protein</fullName>
    </submittedName>
</protein>
<evidence type="ECO:0000256" key="1">
    <source>
        <dbReference type="SAM" id="MobiDB-lite"/>
    </source>
</evidence>
<name>A0A8S0VRH7_CYCAE</name>
<feature type="compositionally biased region" description="Polar residues" evidence="1">
    <location>
        <begin position="350"/>
        <end position="359"/>
    </location>
</feature>
<organism evidence="2 3">
    <name type="scientific">Cyclocybe aegerita</name>
    <name type="common">Black poplar mushroom</name>
    <name type="synonym">Agrocybe aegerita</name>
    <dbReference type="NCBI Taxonomy" id="1973307"/>
    <lineage>
        <taxon>Eukaryota</taxon>
        <taxon>Fungi</taxon>
        <taxon>Dikarya</taxon>
        <taxon>Basidiomycota</taxon>
        <taxon>Agaricomycotina</taxon>
        <taxon>Agaricomycetes</taxon>
        <taxon>Agaricomycetidae</taxon>
        <taxon>Agaricales</taxon>
        <taxon>Agaricineae</taxon>
        <taxon>Bolbitiaceae</taxon>
        <taxon>Cyclocybe</taxon>
    </lineage>
</organism>
<feature type="compositionally biased region" description="Low complexity" evidence="1">
    <location>
        <begin position="90"/>
        <end position="102"/>
    </location>
</feature>
<reference evidence="2 3" key="1">
    <citation type="submission" date="2020-01" db="EMBL/GenBank/DDBJ databases">
        <authorList>
            <person name="Gupta K D."/>
        </authorList>
    </citation>
    <scope>NUCLEOTIDE SEQUENCE [LARGE SCALE GENOMIC DNA]</scope>
</reference>
<feature type="compositionally biased region" description="Low complexity" evidence="1">
    <location>
        <begin position="543"/>
        <end position="556"/>
    </location>
</feature>
<gene>
    <name evidence="2" type="ORF">AAE3_LOCUS5824</name>
</gene>
<feature type="compositionally biased region" description="Basic and acidic residues" evidence="1">
    <location>
        <begin position="285"/>
        <end position="311"/>
    </location>
</feature>
<feature type="compositionally biased region" description="Polar residues" evidence="1">
    <location>
        <begin position="53"/>
        <end position="75"/>
    </location>
</feature>
<sequence length="707" mass="75437">MPFRSPTSSPSPSGSGSWSSSTLTATQGLSSSQTSPRPPFSFSLPPPIPDHIPQSSQSTRRAPSAASTIRLNHSSGGLAADATSSQLGLNSSTDNDTSTTTNVMDGNANGYITPDTSISATLAPMTSSGSSAPLSLSHSPSRPLPRSKSKSRRHSTAKDRPVSTHTRASTYVAPAHDVQFRLLRRSGASNSSFLMVTSYLSGIQERANTLKEMNRKRTKLKKKRPEGWVSEKEREAMKKELKVEKSVEVEKRISTMPKLKEEQEMDANTNVKEDGMERWMGMVTGKKEKGKGKAKEGVSRAKSESDARRESTLTSRTDINTTNAPVLPTPKAKPITAEKETRKPIILDTPSPSRSNTVTSHGKSAKGKGKARRGRCSSTMRPASTVTNGQKPRSRSVFSGYLNHLLSSFPRLARLRLRASTTKSSTQPPAYPRPAKGPSTPNMLLRGRHFTEKYIPRFPSRQFLSGVHTLQAEVQSQSGHGHPDTAGPPGRSSTYNVGPSGAGSGSARVQEKPRSRLSEQGHERASSSGHEKLSSHGHGRSQSYSAYPTSSSPATSKTYVNGYATEQTQAYTSASSAILSVPAPARSRPSSYSPPYFPPRDGSKSSVGFNNVGASADNKQAKEADAELSQVGHASSSTDHSVSTSHSPPSSRHGHGRSRSHYYGQSSSSSSTSTAALSYATAQSSTAALSYTESQSAAHAHSRPLSG</sequence>
<feature type="region of interest" description="Disordered" evidence="1">
    <location>
        <begin position="1"/>
        <end position="108"/>
    </location>
</feature>
<feature type="region of interest" description="Disordered" evidence="1">
    <location>
        <begin position="419"/>
        <end position="444"/>
    </location>
</feature>
<accession>A0A8S0VRH7</accession>
<feature type="compositionally biased region" description="Low complexity" evidence="1">
    <location>
        <begin position="582"/>
        <end position="594"/>
    </location>
</feature>
<feature type="region of interest" description="Disordered" evidence="1">
    <location>
        <begin position="122"/>
        <end position="167"/>
    </location>
</feature>
<comment type="caution">
    <text evidence="2">The sequence shown here is derived from an EMBL/GenBank/DDBJ whole genome shotgun (WGS) entry which is preliminary data.</text>
</comment>
<feature type="compositionally biased region" description="Polar residues" evidence="1">
    <location>
        <begin position="604"/>
        <end position="613"/>
    </location>
</feature>
<evidence type="ECO:0000313" key="3">
    <source>
        <dbReference type="Proteomes" id="UP000467700"/>
    </source>
</evidence>
<feature type="compositionally biased region" description="Pro residues" evidence="1">
    <location>
        <begin position="36"/>
        <end position="50"/>
    </location>
</feature>
<feature type="compositionally biased region" description="Polar residues" evidence="1">
    <location>
        <begin position="312"/>
        <end position="324"/>
    </location>
</feature>
<feature type="compositionally biased region" description="Low complexity" evidence="1">
    <location>
        <begin position="635"/>
        <end position="651"/>
    </location>
</feature>
<keyword evidence="3" id="KW-1185">Reference proteome</keyword>
<dbReference type="Proteomes" id="UP000467700">
    <property type="component" value="Unassembled WGS sequence"/>
</dbReference>
<feature type="compositionally biased region" description="Polar residues" evidence="1">
    <location>
        <begin position="23"/>
        <end position="34"/>
    </location>
</feature>
<feature type="region of interest" description="Disordered" evidence="1">
    <location>
        <begin position="282"/>
        <end position="395"/>
    </location>
</feature>
<feature type="compositionally biased region" description="Polar residues" evidence="1">
    <location>
        <begin position="379"/>
        <end position="391"/>
    </location>
</feature>
<feature type="compositionally biased region" description="Basic and acidic residues" evidence="1">
    <location>
        <begin position="509"/>
        <end position="534"/>
    </location>
</feature>
<evidence type="ECO:0000313" key="2">
    <source>
        <dbReference type="EMBL" id="CAA7263515.1"/>
    </source>
</evidence>
<feature type="compositionally biased region" description="Low complexity" evidence="1">
    <location>
        <begin position="665"/>
        <end position="692"/>
    </location>
</feature>
<feature type="region of interest" description="Disordered" evidence="1">
    <location>
        <begin position="582"/>
        <end position="707"/>
    </location>
</feature>
<dbReference type="EMBL" id="CACVBS010000040">
    <property type="protein sequence ID" value="CAA7263515.1"/>
    <property type="molecule type" value="Genomic_DNA"/>
</dbReference>
<feature type="compositionally biased region" description="Low complexity" evidence="1">
    <location>
        <begin position="127"/>
        <end position="144"/>
    </location>
</feature>
<feature type="region of interest" description="Disordered" evidence="1">
    <location>
        <begin position="473"/>
        <end position="560"/>
    </location>
</feature>
<proteinExistence type="predicted"/>
<feature type="compositionally biased region" description="Basic and acidic residues" evidence="1">
    <location>
        <begin position="336"/>
        <end position="345"/>
    </location>
</feature>
<feature type="compositionally biased region" description="Low complexity" evidence="1">
    <location>
        <begin position="1"/>
        <end position="22"/>
    </location>
</feature>
<dbReference type="AlphaFoldDB" id="A0A8S0VRH7"/>
<feature type="compositionally biased region" description="Basic residues" evidence="1">
    <location>
        <begin position="363"/>
        <end position="375"/>
    </location>
</feature>
<feature type="compositionally biased region" description="Basic residues" evidence="1">
    <location>
        <begin position="145"/>
        <end position="155"/>
    </location>
</feature>